<sequence length="77" mass="7851">MLVIGIVIGVAVAIAALLVVLEVQNVRRRRRLAHLEPVDPRIGERAMSEASAAHAIVEGQAKSAHPGISGAGGGPLG</sequence>
<dbReference type="RefSeq" id="WP_175326808.1">
    <property type="nucleotide sequence ID" value="NZ_BAAAWP010000001.1"/>
</dbReference>
<gene>
    <name evidence="2" type="ORF">HP467_16040</name>
</gene>
<reference evidence="2 3" key="1">
    <citation type="submission" date="2020-05" db="EMBL/GenBank/DDBJ databases">
        <title>Genome Sequencing of Type Strains.</title>
        <authorList>
            <person name="Lemaire J.F."/>
            <person name="Inderbitzin P."/>
            <person name="Gregorio O.A."/>
            <person name="Collins S.B."/>
            <person name="Wespe N."/>
            <person name="Knight-Connoni V."/>
        </authorList>
    </citation>
    <scope>NUCLEOTIDE SEQUENCE [LARGE SCALE GENOMIC DNA]</scope>
    <source>
        <strain evidence="2 3">DSM 20512</strain>
    </source>
</reference>
<organism evidence="2 3">
    <name type="scientific">Curtobacterium citreum</name>
    <dbReference type="NCBI Taxonomy" id="2036"/>
    <lineage>
        <taxon>Bacteria</taxon>
        <taxon>Bacillati</taxon>
        <taxon>Actinomycetota</taxon>
        <taxon>Actinomycetes</taxon>
        <taxon>Micrococcales</taxon>
        <taxon>Microbacteriaceae</taxon>
        <taxon>Curtobacterium</taxon>
    </lineage>
</organism>
<comment type="caution">
    <text evidence="2">The sequence shown here is derived from an EMBL/GenBank/DDBJ whole genome shotgun (WGS) entry which is preliminary data.</text>
</comment>
<dbReference type="EMBL" id="JABMCG010000126">
    <property type="protein sequence ID" value="NUU29603.1"/>
    <property type="molecule type" value="Genomic_DNA"/>
</dbReference>
<dbReference type="AlphaFoldDB" id="A0A850E1T7"/>
<keyword evidence="1" id="KW-1133">Transmembrane helix</keyword>
<accession>A0A850E1T7</accession>
<evidence type="ECO:0000313" key="3">
    <source>
        <dbReference type="Proteomes" id="UP000539146"/>
    </source>
</evidence>
<evidence type="ECO:0000256" key="1">
    <source>
        <dbReference type="SAM" id="Phobius"/>
    </source>
</evidence>
<name>A0A850E1T7_9MICO</name>
<dbReference type="Proteomes" id="UP000539146">
    <property type="component" value="Unassembled WGS sequence"/>
</dbReference>
<feature type="transmembrane region" description="Helical" evidence="1">
    <location>
        <begin position="6"/>
        <end position="23"/>
    </location>
</feature>
<proteinExistence type="predicted"/>
<evidence type="ECO:0000313" key="2">
    <source>
        <dbReference type="EMBL" id="NUU29603.1"/>
    </source>
</evidence>
<protein>
    <submittedName>
        <fullName evidence="2">Uncharacterized protein</fullName>
    </submittedName>
</protein>
<keyword evidence="1" id="KW-0812">Transmembrane</keyword>
<keyword evidence="1" id="KW-0472">Membrane</keyword>